<reference evidence="8 9" key="1">
    <citation type="submission" date="2021-02" db="EMBL/GenBank/DDBJ databases">
        <title>Safari Cat Assemblies.</title>
        <authorList>
            <person name="Bredemeyer K.R."/>
            <person name="Murphy W.J."/>
        </authorList>
    </citation>
    <scope>NUCLEOTIDE SEQUENCE [LARGE SCALE GENOMIC DNA]</scope>
</reference>
<dbReference type="InterPro" id="IPR004182">
    <property type="entry name" value="GRAM"/>
</dbReference>
<dbReference type="PROSITE" id="PS51778">
    <property type="entry name" value="VAST"/>
    <property type="match status" value="1"/>
</dbReference>
<evidence type="ECO:0000256" key="6">
    <source>
        <dbReference type="SAM" id="Phobius"/>
    </source>
</evidence>
<evidence type="ECO:0000256" key="1">
    <source>
        <dbReference type="ARBA" id="ARBA00004167"/>
    </source>
</evidence>
<dbReference type="GeneTree" id="ENSGT00940000156649"/>
<proteinExistence type="predicted"/>
<dbReference type="InterPro" id="IPR031968">
    <property type="entry name" value="VASt"/>
</dbReference>
<evidence type="ECO:0000256" key="4">
    <source>
        <dbReference type="ARBA" id="ARBA00023136"/>
    </source>
</evidence>
<feature type="compositionally biased region" description="Polar residues" evidence="5">
    <location>
        <begin position="431"/>
        <end position="445"/>
    </location>
</feature>
<sequence>MPAANMLENLQPPALQVPEPQGAPEGSPLWSSSSTPTLRRRRFKMRRMKNVQEQSLEAGLARDLPGVLAPGKEFLQLPSIEITPSSDEDTPWSNCSTPSASPRRKRFLLRKWLRVRERKECSESSSQQSSQQSSHDDDSSRFLSPRAREESTASNSNRSTPACSPILRKRSRSPTPQSPDGDTMVEKGSDHSSDKSPSTPEQGVQRSCSSQSGRSGGKNSKSHKRLSKKSQSWYNVLSPTYKQRNEDFRKLFKQLPDTERLIVDYSCALQRDILLQGRLYLSENWICFYSNIFRWETLLTVRLKDICSMTKEKTARLIPNAIQVCTDSEKHFFTSFGARDRTYMMMFRLWQNALLEKPLCPKELWHFVHQCYGNELGLTSDDEDYVPPDDDFNTMGYCEEIPVEENEVNDSSSKSSIETKPDASPQLPKKSITNSTLTSTGSSEAPVSFDGLPLEEEVLDGDGSLEKELAIDNIIGEKMEIIAPVTSPSLDFNDNEDIPTELSDSSDTHDEGEVQAFYEDLSGRQYVNEVFNFSVDKLYDLLFTDSPFQRDFMEQRRFSDIIFHPWKKEEDGNQSRVILYTITLTNPLAPKTATVRETQTMYKASQESECYVIDAEVLTHDVPYHDYFYTINRYTLTRVARNKSRLRVSTELRYRKQPWGLVKTFIEKNFWSGLEDYFRHLESELTKTESTYLAEMHRQSPKEKASKPPTVRRRKRPHAHLRVPHLEEVMSPVTTPTDEDVGHRIKHVAGSTQTRHVPEDTPNGFHLQSVSKLLLVISCVLVLLVILNMMLFYKLWMLEYTTQTLTAWQGLRLQERLPQSQTEWAQLLESQQKYHDTELQKWREIIKSSVMLLDQVRCPHLLSLPSSSRDGAPSLRSGKDHHPHPHPPDLTLPFHSYPGPSDVLILKRSWDGLLETQVHSPK</sequence>
<feature type="compositionally biased region" description="Basic and acidic residues" evidence="5">
    <location>
        <begin position="695"/>
        <end position="706"/>
    </location>
</feature>
<feature type="compositionally biased region" description="Polar residues" evidence="5">
    <location>
        <begin position="91"/>
        <end position="100"/>
    </location>
</feature>
<feature type="compositionally biased region" description="Low complexity" evidence="5">
    <location>
        <begin position="202"/>
        <end position="213"/>
    </location>
</feature>
<dbReference type="Proteomes" id="UP000823872">
    <property type="component" value="Chromosome D1"/>
</dbReference>
<feature type="compositionally biased region" description="Polar residues" evidence="5">
    <location>
        <begin position="152"/>
        <end position="162"/>
    </location>
</feature>
<dbReference type="Pfam" id="PF02893">
    <property type="entry name" value="GRAM"/>
    <property type="match status" value="1"/>
</dbReference>
<dbReference type="CDD" id="cd13220">
    <property type="entry name" value="PH-GRAM_GRAMDC"/>
    <property type="match status" value="1"/>
</dbReference>
<gene>
    <name evidence="8" type="primary">GRAMD1B</name>
</gene>
<name>A0ABI7ZH70_FELCA</name>
<feature type="region of interest" description="Disordered" evidence="5">
    <location>
        <begin position="1"/>
        <end position="39"/>
    </location>
</feature>
<evidence type="ECO:0000313" key="8">
    <source>
        <dbReference type="Ensembl" id="ENSFCTP00005046341.1"/>
    </source>
</evidence>
<evidence type="ECO:0000256" key="3">
    <source>
        <dbReference type="ARBA" id="ARBA00022989"/>
    </source>
</evidence>
<feature type="region of interest" description="Disordered" evidence="5">
    <location>
        <begin position="118"/>
        <end position="230"/>
    </location>
</feature>
<dbReference type="PANTHER" id="PTHR23319:SF3">
    <property type="entry name" value="PROTEIN ASTER-B"/>
    <property type="match status" value="1"/>
</dbReference>
<feature type="compositionally biased region" description="Low complexity" evidence="5">
    <location>
        <begin position="27"/>
        <end position="37"/>
    </location>
</feature>
<feature type="domain" description="VASt" evidence="7">
    <location>
        <begin position="522"/>
        <end position="693"/>
    </location>
</feature>
<evidence type="ECO:0000256" key="5">
    <source>
        <dbReference type="SAM" id="MobiDB-lite"/>
    </source>
</evidence>
<reference evidence="8" key="3">
    <citation type="submission" date="2025-09" db="UniProtKB">
        <authorList>
            <consortium name="Ensembl"/>
        </authorList>
    </citation>
    <scope>IDENTIFICATION</scope>
    <source>
        <strain evidence="8">breed Abyssinian</strain>
    </source>
</reference>
<dbReference type="Pfam" id="PF16016">
    <property type="entry name" value="VASt"/>
    <property type="match status" value="1"/>
</dbReference>
<evidence type="ECO:0000259" key="7">
    <source>
        <dbReference type="PROSITE" id="PS51778"/>
    </source>
</evidence>
<feature type="compositionally biased region" description="Basic and acidic residues" evidence="5">
    <location>
        <begin position="134"/>
        <end position="151"/>
    </location>
</feature>
<keyword evidence="2 6" id="KW-0812">Transmembrane</keyword>
<protein>
    <recommendedName>
        <fullName evidence="7">VASt domain-containing protein</fullName>
    </recommendedName>
</protein>
<dbReference type="InterPro" id="IPR051482">
    <property type="entry name" value="Cholesterol_transport"/>
</dbReference>
<keyword evidence="4 6" id="KW-0472">Membrane</keyword>
<keyword evidence="3 6" id="KW-1133">Transmembrane helix</keyword>
<feature type="transmembrane region" description="Helical" evidence="6">
    <location>
        <begin position="773"/>
        <end position="793"/>
    </location>
</feature>
<feature type="compositionally biased region" description="Basic and acidic residues" evidence="5">
    <location>
        <begin position="184"/>
        <end position="194"/>
    </location>
</feature>
<accession>A0ABI7ZH70</accession>
<feature type="region of interest" description="Disordered" evidence="5">
    <location>
        <begin position="864"/>
        <end position="893"/>
    </location>
</feature>
<dbReference type="InterPro" id="IPR011993">
    <property type="entry name" value="PH-like_dom_sf"/>
</dbReference>
<feature type="region of interest" description="Disordered" evidence="5">
    <location>
        <begin position="693"/>
        <end position="717"/>
    </location>
</feature>
<keyword evidence="9" id="KW-1185">Reference proteome</keyword>
<dbReference type="PANTHER" id="PTHR23319">
    <property type="entry name" value="GRAM DOMAIN CONTAINING 1B, ISOFORM E"/>
    <property type="match status" value="1"/>
</dbReference>
<feature type="region of interest" description="Disordered" evidence="5">
    <location>
        <begin position="79"/>
        <end position="103"/>
    </location>
</feature>
<dbReference type="Gene3D" id="2.30.29.30">
    <property type="entry name" value="Pleckstrin-homology domain (PH domain)/Phosphotyrosine-binding domain (PTB)"/>
    <property type="match status" value="1"/>
</dbReference>
<dbReference type="Ensembl" id="ENSFCTT00005063691.1">
    <property type="protein sequence ID" value="ENSFCTP00005046341.1"/>
    <property type="gene ID" value="ENSFCTG00005021393.1"/>
</dbReference>
<feature type="compositionally biased region" description="Low complexity" evidence="5">
    <location>
        <begin position="123"/>
        <end position="133"/>
    </location>
</feature>
<comment type="subcellular location">
    <subcellularLocation>
        <location evidence="1">Membrane</location>
        <topology evidence="1">Single-pass membrane protein</topology>
    </subcellularLocation>
</comment>
<feature type="compositionally biased region" description="Polar residues" evidence="5">
    <location>
        <begin position="409"/>
        <end position="418"/>
    </location>
</feature>
<evidence type="ECO:0000256" key="2">
    <source>
        <dbReference type="ARBA" id="ARBA00022692"/>
    </source>
</evidence>
<evidence type="ECO:0000313" key="9">
    <source>
        <dbReference type="Proteomes" id="UP000823872"/>
    </source>
</evidence>
<dbReference type="SMART" id="SM00568">
    <property type="entry name" value="GRAM"/>
    <property type="match status" value="1"/>
</dbReference>
<organism evidence="8 9">
    <name type="scientific">Felis catus</name>
    <name type="common">Cat</name>
    <name type="synonym">Felis silvestris catus</name>
    <dbReference type="NCBI Taxonomy" id="9685"/>
    <lineage>
        <taxon>Eukaryota</taxon>
        <taxon>Metazoa</taxon>
        <taxon>Chordata</taxon>
        <taxon>Craniata</taxon>
        <taxon>Vertebrata</taxon>
        <taxon>Euteleostomi</taxon>
        <taxon>Mammalia</taxon>
        <taxon>Eutheria</taxon>
        <taxon>Laurasiatheria</taxon>
        <taxon>Carnivora</taxon>
        <taxon>Feliformia</taxon>
        <taxon>Felidae</taxon>
        <taxon>Felinae</taxon>
        <taxon>Felis</taxon>
    </lineage>
</organism>
<feature type="region of interest" description="Disordered" evidence="5">
    <location>
        <begin position="404"/>
        <end position="452"/>
    </location>
</feature>
<reference evidence="8" key="2">
    <citation type="submission" date="2025-08" db="UniProtKB">
        <authorList>
            <consortium name="Ensembl"/>
        </authorList>
    </citation>
    <scope>IDENTIFICATION</scope>
    <source>
        <strain evidence="8">breed Abyssinian</strain>
    </source>
</reference>